<dbReference type="Pfam" id="PF25764">
    <property type="entry name" value="KIF21A_4th"/>
    <property type="match status" value="1"/>
</dbReference>
<comment type="subcellular location">
    <subcellularLocation>
        <location evidence="3">Cell projection</location>
        <location evidence="3">Axon</location>
    </subcellularLocation>
    <subcellularLocation>
        <location evidence="2">Cell projection</location>
        <location evidence="2">Dendrite</location>
    </subcellularLocation>
    <subcellularLocation>
        <location evidence="4">Cell projection</location>
        <location evidence="4">Growth cone</location>
    </subcellularLocation>
    <subcellularLocation>
        <location evidence="1">Cytoplasm</location>
        <location evidence="1">Cytoskeleton</location>
    </subcellularLocation>
</comment>
<dbReference type="InterPro" id="IPR056533">
    <property type="entry name" value="KIF21A/B_hel_1"/>
</dbReference>
<keyword evidence="5" id="KW-0963">Cytoplasm</keyword>
<dbReference type="Pfam" id="PF00225">
    <property type="entry name" value="Kinesin"/>
    <property type="match status" value="1"/>
</dbReference>
<dbReference type="SUPFAM" id="SSF52540">
    <property type="entry name" value="P-loop containing nucleoside triphosphate hydrolases"/>
    <property type="match status" value="1"/>
</dbReference>
<evidence type="ECO:0000256" key="15">
    <source>
        <dbReference type="SAM" id="Coils"/>
    </source>
</evidence>
<gene>
    <name evidence="19" type="primary">LOC100377165</name>
</gene>
<feature type="region of interest" description="Disordered" evidence="16">
    <location>
        <begin position="1057"/>
        <end position="1113"/>
    </location>
</feature>
<feature type="region of interest" description="Disordered" evidence="16">
    <location>
        <begin position="826"/>
        <end position="874"/>
    </location>
</feature>
<feature type="compositionally biased region" description="Acidic residues" evidence="16">
    <location>
        <begin position="581"/>
        <end position="631"/>
    </location>
</feature>
<feature type="repeat" description="WD" evidence="13">
    <location>
        <begin position="1481"/>
        <end position="1520"/>
    </location>
</feature>
<evidence type="ECO:0000259" key="17">
    <source>
        <dbReference type="PROSITE" id="PS50067"/>
    </source>
</evidence>
<feature type="coiled-coil region" evidence="15">
    <location>
        <begin position="634"/>
        <end position="823"/>
    </location>
</feature>
<dbReference type="InterPro" id="IPR001752">
    <property type="entry name" value="Kinesin_motor_dom"/>
</dbReference>
<dbReference type="InterPro" id="IPR027640">
    <property type="entry name" value="Kinesin-like_fam"/>
</dbReference>
<feature type="repeat" description="WD" evidence="13">
    <location>
        <begin position="1284"/>
        <end position="1323"/>
    </location>
</feature>
<dbReference type="Pfam" id="PF00400">
    <property type="entry name" value="WD40"/>
    <property type="match status" value="6"/>
</dbReference>
<dbReference type="PROSITE" id="PS50067">
    <property type="entry name" value="KINESIN_MOTOR_2"/>
    <property type="match status" value="1"/>
</dbReference>
<evidence type="ECO:0000256" key="5">
    <source>
        <dbReference type="ARBA" id="ARBA00022490"/>
    </source>
</evidence>
<dbReference type="RefSeq" id="XP_002732855.2">
    <property type="nucleotide sequence ID" value="XM_002732809.2"/>
</dbReference>
<dbReference type="InterPro" id="IPR015943">
    <property type="entry name" value="WD40/YVTN_repeat-like_dom_sf"/>
</dbReference>
<feature type="compositionally biased region" description="Basic and acidic residues" evidence="16">
    <location>
        <begin position="838"/>
        <end position="852"/>
    </location>
</feature>
<keyword evidence="18" id="KW-1185">Reference proteome</keyword>
<feature type="region of interest" description="Disordered" evidence="16">
    <location>
        <begin position="558"/>
        <end position="631"/>
    </location>
</feature>
<feature type="repeat" description="WD" evidence="13">
    <location>
        <begin position="1564"/>
        <end position="1593"/>
    </location>
</feature>
<feature type="compositionally biased region" description="Basic and acidic residues" evidence="16">
    <location>
        <begin position="238"/>
        <end position="249"/>
    </location>
</feature>
<evidence type="ECO:0000256" key="8">
    <source>
        <dbReference type="ARBA" id="ARBA00022741"/>
    </source>
</evidence>
<evidence type="ECO:0000256" key="2">
    <source>
        <dbReference type="ARBA" id="ARBA00004279"/>
    </source>
</evidence>
<keyword evidence="14" id="KW-0505">Motor protein</keyword>
<evidence type="ECO:0000256" key="12">
    <source>
        <dbReference type="ARBA" id="ARBA00023273"/>
    </source>
</evidence>
<evidence type="ECO:0000256" key="9">
    <source>
        <dbReference type="ARBA" id="ARBA00022840"/>
    </source>
</evidence>
<dbReference type="SMART" id="SM00129">
    <property type="entry name" value="KISc"/>
    <property type="match status" value="1"/>
</dbReference>
<comment type="similarity">
    <text evidence="14">Belongs to the TRAFAC class myosin-kinesin ATPase superfamily. Kinesin family.</text>
</comment>
<feature type="domain" description="Kinesin motor" evidence="17">
    <location>
        <begin position="7"/>
        <end position="373"/>
    </location>
</feature>
<keyword evidence="9 14" id="KW-0067">ATP-binding</keyword>
<feature type="binding site" evidence="14">
    <location>
        <begin position="86"/>
        <end position="93"/>
    </location>
    <ligand>
        <name>ATP</name>
        <dbReference type="ChEBI" id="CHEBI:30616"/>
    </ligand>
</feature>
<dbReference type="Proteomes" id="UP000694865">
    <property type="component" value="Unplaced"/>
</dbReference>
<evidence type="ECO:0000256" key="13">
    <source>
        <dbReference type="PROSITE-ProRule" id="PRU00221"/>
    </source>
</evidence>
<keyword evidence="7" id="KW-0493">Microtubule</keyword>
<dbReference type="Pfam" id="PF23204">
    <property type="entry name" value="KIF21A_2nd"/>
    <property type="match status" value="1"/>
</dbReference>
<evidence type="ECO:0000256" key="3">
    <source>
        <dbReference type="ARBA" id="ARBA00004489"/>
    </source>
</evidence>
<evidence type="ECO:0000313" key="19">
    <source>
        <dbReference type="RefSeq" id="XP_002732855.2"/>
    </source>
</evidence>
<dbReference type="PROSITE" id="PS50082">
    <property type="entry name" value="WD_REPEATS_2"/>
    <property type="match status" value="3"/>
</dbReference>
<evidence type="ECO:0000256" key="7">
    <source>
        <dbReference type="ARBA" id="ARBA00022701"/>
    </source>
</evidence>
<dbReference type="CDD" id="cd01372">
    <property type="entry name" value="KISc_KIF4"/>
    <property type="match status" value="1"/>
</dbReference>
<evidence type="ECO:0000256" key="6">
    <source>
        <dbReference type="ARBA" id="ARBA00022553"/>
    </source>
</evidence>
<dbReference type="InterPro" id="IPR036322">
    <property type="entry name" value="WD40_repeat_dom_sf"/>
</dbReference>
<keyword evidence="11" id="KW-0206">Cytoskeleton</keyword>
<dbReference type="SUPFAM" id="SSF50978">
    <property type="entry name" value="WD40 repeat-like"/>
    <property type="match status" value="1"/>
</dbReference>
<dbReference type="Pfam" id="PF23203">
    <property type="entry name" value="KIF21A"/>
    <property type="match status" value="1"/>
</dbReference>
<sequence length="1613" mass="180754">MSADDTSVRVATRIRPQLAREKIDMCRTCTFVTPGEPQITLGQDRAFTYDHVFDMDSTQDAVYNESTHQLIEGCFDGYNATVFAYGQTGSGKTYTMGTGFDVSSSTDERGIIPRAVSHLFNGIDKRRKTAIENGEPPPEFKVHAQFMELYNEEIIDLLDAQRDPDVRHKKSHIKIHEDALGGIYTVGVTSKLVTSIQETMQSLHSGALSRTTASTNMNAQSSRSHAIFTLHIKQQRMVKSEENENKDSELEGDNNNQNNEGMSDFETLTAKFHFVDLAGSERLKRTGATGERAKEGISINCGLLALGNVISALGDKSKKASHVPYRDSKLTRLLQDSLGGNSRTLMIACVSPTDRDFMETLNALKYANRARNIKNKVSVNQDKSSRQIAILRVKLQELELELAEYKQGKRIVNEEGVEEINDLFHENTMLQTENNNLRTRIKALQDTIEGQTARISMMLAEQARYAISNLADGDNSEVASMIEGYIKEIEEFRSKVLVLESENARLRRKSEMRSETPYSMNAAHVSITTSGDFSNMEYCESPGTDRVQAILEEAKKDVEKMKQMESGRRSRLPSQGSDKENEPDDERDVDEGEGEGDGDGESADDILDEGEESSSSSDESDSEDKEETQLQEDLAELSCEINIKQKLIEELEISQKRLSTLKMQYEEKMAILENRIKDTQVERDRVLHNLGSIESHSQEKAHKIKEEYEKKIRKMKDELKKLDVAQKEHAKLLRHKSQYERQMKTLSHELDEMKKSKTRLMKNIREEQQKSRERDLKKNREMIQLKKEYRKKDSKIKTLEAEKRQKEIVLRRKQEEVASLRRLQKSNMSDKAAGRVTKRADTSRITNTRDKLPLSAATRKKHQRKGTSEYSTKAAKHKWQSVDKRVQEIVTRRQTILCMEDDMERFMHHRKLLCKDRDKLRRKFKTAQSMGQDNLARDYREQIDSISANIDYVQENIQECQANLVEMTETKDEGESLEATAVINSCTLTEGRYLLEHFLTASIDRGLYSAQRDAYVKELEAKTHQMEQQLLLQQQLLQHVISETDQADLEVEGLLSNPMAEQSSSSSDSSANPSPVDNSRLNNLPANNVPFPNAPDVLPMPPPRSREKARRRTAMATCEDLLYAAGPTPGNDTFIPVSESEPLTFTRNGDDKNNIPDNILMPPPPIRSHSVPKNASSVNNNDTVRSSQSSDSEKNKSIDTDQETNPRPRRGSFTISRTNSSENLLTPPGSPPMRRRFGMDGKNVFSRLSKSNSPKIFHADRGVINAYTGRQSGGKPPLICTHTAEGHTKAVLTVQATEDLLFSGSKDRTVKVWSLETGQEVLSLVGHPNNVVSVKYCEKIGLAFSVSTSYIKIWDIRDGHSTCIKTLSSSGHTLSGGVAITGSRTVAVPAGETSINAIALNESGTMLYSAAGSTVRFWDLRSFQAIGKLVGGHSAAVMTMAVEDADHESDLVITGSKDHYIKVFEVPDEAGGVVTAKHNLEPPHYDGIQSLSISGHTLFSGSRDMCIKKWNLNNQQLLKSINSAHKDWICALEQLPERNCLLSGCRGGILKLWQISDCNLMGEIKAHTSPINAISSNSNCIFTASSDRTVSIWRARGSLDSPSSDTPTDKEEA</sequence>
<keyword evidence="8 14" id="KW-0547">Nucleotide-binding</keyword>
<evidence type="ECO:0000256" key="11">
    <source>
        <dbReference type="ARBA" id="ARBA00023212"/>
    </source>
</evidence>
<dbReference type="PANTHER" id="PTHR47969">
    <property type="entry name" value="CHROMOSOME-ASSOCIATED KINESIN KIF4A-RELATED"/>
    <property type="match status" value="1"/>
</dbReference>
<dbReference type="InterPro" id="IPR019821">
    <property type="entry name" value="Kinesin_motor_CS"/>
</dbReference>
<reference evidence="19" key="1">
    <citation type="submission" date="2025-08" db="UniProtKB">
        <authorList>
            <consortium name="RefSeq"/>
        </authorList>
    </citation>
    <scope>IDENTIFICATION</scope>
    <source>
        <tissue evidence="19">Testes</tissue>
    </source>
</reference>
<feature type="compositionally biased region" description="Polar residues" evidence="16">
    <location>
        <begin position="1213"/>
        <end position="1224"/>
    </location>
</feature>
<dbReference type="InterPro" id="IPR056532">
    <property type="entry name" value="KIF21A/B_hel_2"/>
</dbReference>
<name>A0ABM0GLY4_SACKO</name>
<feature type="compositionally biased region" description="Polar residues" evidence="16">
    <location>
        <begin position="1171"/>
        <end position="1185"/>
    </location>
</feature>
<dbReference type="InterPro" id="IPR001680">
    <property type="entry name" value="WD40_rpt"/>
</dbReference>
<organism evidence="18 19">
    <name type="scientific">Saccoglossus kowalevskii</name>
    <name type="common">Acorn worm</name>
    <dbReference type="NCBI Taxonomy" id="10224"/>
    <lineage>
        <taxon>Eukaryota</taxon>
        <taxon>Metazoa</taxon>
        <taxon>Hemichordata</taxon>
        <taxon>Enteropneusta</taxon>
        <taxon>Harrimaniidae</taxon>
        <taxon>Saccoglossus</taxon>
    </lineage>
</organism>
<keyword evidence="10 15" id="KW-0175">Coiled coil</keyword>
<feature type="region of interest" description="Disordered" evidence="16">
    <location>
        <begin position="1143"/>
        <end position="1238"/>
    </location>
</feature>
<dbReference type="Gene3D" id="2.130.10.10">
    <property type="entry name" value="YVTN repeat-like/Quinoprotein amine dehydrogenase"/>
    <property type="match status" value="2"/>
</dbReference>
<proteinExistence type="inferred from homology"/>
<feature type="compositionally biased region" description="Basic and acidic residues" evidence="16">
    <location>
        <begin position="558"/>
        <end position="568"/>
    </location>
</feature>
<dbReference type="CDD" id="cd00200">
    <property type="entry name" value="WD40"/>
    <property type="match status" value="1"/>
</dbReference>
<accession>A0ABM0GLY4</accession>
<evidence type="ECO:0000256" key="10">
    <source>
        <dbReference type="ARBA" id="ARBA00023054"/>
    </source>
</evidence>
<evidence type="ECO:0000313" key="18">
    <source>
        <dbReference type="Proteomes" id="UP000694865"/>
    </source>
</evidence>
<dbReference type="PROSITE" id="PS50294">
    <property type="entry name" value="WD_REPEATS_REGION"/>
    <property type="match status" value="1"/>
</dbReference>
<dbReference type="Gene3D" id="3.40.850.10">
    <property type="entry name" value="Kinesin motor domain"/>
    <property type="match status" value="1"/>
</dbReference>
<keyword evidence="13" id="KW-0853">WD repeat</keyword>
<feature type="region of interest" description="Disordered" evidence="16">
    <location>
        <begin position="238"/>
        <end position="262"/>
    </location>
</feature>
<feature type="coiled-coil region" evidence="15">
    <location>
        <begin position="482"/>
        <end position="509"/>
    </location>
</feature>
<keyword evidence="12" id="KW-0966">Cell projection</keyword>
<dbReference type="CDD" id="cd22248">
    <property type="entry name" value="Rcc_KIF21"/>
    <property type="match status" value="1"/>
</dbReference>
<dbReference type="PROSITE" id="PS00411">
    <property type="entry name" value="KINESIN_MOTOR_1"/>
    <property type="match status" value="1"/>
</dbReference>
<dbReference type="SUPFAM" id="SSF46579">
    <property type="entry name" value="Prefoldin"/>
    <property type="match status" value="1"/>
</dbReference>
<evidence type="ECO:0000256" key="1">
    <source>
        <dbReference type="ARBA" id="ARBA00004245"/>
    </source>
</evidence>
<dbReference type="InterPro" id="IPR036961">
    <property type="entry name" value="Kinesin_motor_dom_sf"/>
</dbReference>
<dbReference type="InterPro" id="IPR027417">
    <property type="entry name" value="P-loop_NTPase"/>
</dbReference>
<dbReference type="PANTHER" id="PTHR47969:SF28">
    <property type="entry name" value="KINESIN-LIKE PROTEIN KIF21B"/>
    <property type="match status" value="1"/>
</dbReference>
<feature type="compositionally biased region" description="Low complexity" evidence="16">
    <location>
        <begin position="1063"/>
        <end position="1079"/>
    </location>
</feature>
<feature type="coiled-coil region" evidence="15">
    <location>
        <begin position="381"/>
        <end position="454"/>
    </location>
</feature>
<dbReference type="GeneID" id="100377165"/>
<evidence type="ECO:0000256" key="4">
    <source>
        <dbReference type="ARBA" id="ARBA00004624"/>
    </source>
</evidence>
<dbReference type="SMART" id="SM00320">
    <property type="entry name" value="WD40"/>
    <property type="match status" value="7"/>
</dbReference>
<keyword evidence="6" id="KW-0597">Phosphoprotein</keyword>
<evidence type="ECO:0000256" key="16">
    <source>
        <dbReference type="SAM" id="MobiDB-lite"/>
    </source>
</evidence>
<evidence type="ECO:0000256" key="14">
    <source>
        <dbReference type="PROSITE-ProRule" id="PRU00283"/>
    </source>
</evidence>
<dbReference type="PRINTS" id="PR00380">
    <property type="entry name" value="KINESINHEAVY"/>
</dbReference>
<protein>
    <submittedName>
        <fullName evidence="19">Kinesin-like protein KIF21A-like</fullName>
    </submittedName>
</protein>